<dbReference type="EMBL" id="CM037623">
    <property type="protein sequence ID" value="KAH7988087.1"/>
    <property type="molecule type" value="Genomic_DNA"/>
</dbReference>
<evidence type="ECO:0000313" key="1">
    <source>
        <dbReference type="EMBL" id="KAH7988087.1"/>
    </source>
</evidence>
<accession>A0ACB8E6M6</accession>
<dbReference type="Proteomes" id="UP000827872">
    <property type="component" value="Linkage Group LG10"/>
</dbReference>
<sequence>MFSLTVQLAGTAVNYVLAFSGASRPTKAQLQLCEECPLQSLHKLCEKIEGLHPSRTKLELQKYLTALSNQEQASVFEEVLKIKPRNEQKENEAIISVLRNMYEEKQKDHVHLSETKQTSHPSLEALGNETLSSAPRFRLEMLKSKAKRSLTESLESILSRGSKAKGQLESSGSTDLDSSVSSTLSSTSKETSLGEKEILPSDTPLKATGSMNDLSSEPESPPADQTAKAAYQGFRRRANTLSHVPTESQESSEPAEASPSVPQRKLMRYHSVSTETPHQQK</sequence>
<keyword evidence="2" id="KW-1185">Reference proteome</keyword>
<reference evidence="1" key="1">
    <citation type="submission" date="2021-08" db="EMBL/GenBank/DDBJ databases">
        <title>The first chromosome-level gecko genome reveals the dynamic sex chromosomes of Neotropical dwarf geckos (Sphaerodactylidae: Sphaerodactylus).</title>
        <authorList>
            <person name="Pinto B.J."/>
            <person name="Keating S.E."/>
            <person name="Gamble T."/>
        </authorList>
    </citation>
    <scope>NUCLEOTIDE SEQUENCE</scope>
    <source>
        <strain evidence="1">TG3544</strain>
    </source>
</reference>
<name>A0ACB8E6M6_9SAUR</name>
<proteinExistence type="predicted"/>
<organism evidence="1 2">
    <name type="scientific">Sphaerodactylus townsendi</name>
    <dbReference type="NCBI Taxonomy" id="933632"/>
    <lineage>
        <taxon>Eukaryota</taxon>
        <taxon>Metazoa</taxon>
        <taxon>Chordata</taxon>
        <taxon>Craniata</taxon>
        <taxon>Vertebrata</taxon>
        <taxon>Euteleostomi</taxon>
        <taxon>Lepidosauria</taxon>
        <taxon>Squamata</taxon>
        <taxon>Bifurcata</taxon>
        <taxon>Gekkota</taxon>
        <taxon>Sphaerodactylidae</taxon>
        <taxon>Sphaerodactylus</taxon>
    </lineage>
</organism>
<evidence type="ECO:0000313" key="2">
    <source>
        <dbReference type="Proteomes" id="UP000827872"/>
    </source>
</evidence>
<comment type="caution">
    <text evidence="1">The sequence shown here is derived from an EMBL/GenBank/DDBJ whole genome shotgun (WGS) entry which is preliminary data.</text>
</comment>
<gene>
    <name evidence="1" type="primary">TBC1D1_2</name>
    <name evidence="1" type="ORF">K3G42_005808</name>
</gene>
<protein>
    <submittedName>
        <fullName evidence="1">TBC1 domain member 1</fullName>
    </submittedName>
</protein>